<name>A0A9P5U9R4_9AGAR</name>
<dbReference type="EMBL" id="JADNRY010000034">
    <property type="protein sequence ID" value="KAF9071267.1"/>
    <property type="molecule type" value="Genomic_DNA"/>
</dbReference>
<dbReference type="AlphaFoldDB" id="A0A9P5U9R4"/>
<organism evidence="2 3">
    <name type="scientific">Rhodocollybia butyracea</name>
    <dbReference type="NCBI Taxonomy" id="206335"/>
    <lineage>
        <taxon>Eukaryota</taxon>
        <taxon>Fungi</taxon>
        <taxon>Dikarya</taxon>
        <taxon>Basidiomycota</taxon>
        <taxon>Agaricomycotina</taxon>
        <taxon>Agaricomycetes</taxon>
        <taxon>Agaricomycetidae</taxon>
        <taxon>Agaricales</taxon>
        <taxon>Marasmiineae</taxon>
        <taxon>Omphalotaceae</taxon>
        <taxon>Rhodocollybia</taxon>
    </lineage>
</organism>
<keyword evidence="3" id="KW-1185">Reference proteome</keyword>
<dbReference type="InterPro" id="IPR001810">
    <property type="entry name" value="F-box_dom"/>
</dbReference>
<dbReference type="OrthoDB" id="3266451at2759"/>
<proteinExistence type="predicted"/>
<evidence type="ECO:0000259" key="1">
    <source>
        <dbReference type="Pfam" id="PF12937"/>
    </source>
</evidence>
<gene>
    <name evidence="2" type="ORF">BDP27DRAFT_1419300</name>
</gene>
<dbReference type="Gene3D" id="1.20.1280.50">
    <property type="match status" value="1"/>
</dbReference>
<reference evidence="2" key="1">
    <citation type="submission" date="2020-11" db="EMBL/GenBank/DDBJ databases">
        <authorList>
            <consortium name="DOE Joint Genome Institute"/>
            <person name="Ahrendt S."/>
            <person name="Riley R."/>
            <person name="Andreopoulos W."/>
            <person name="Labutti K."/>
            <person name="Pangilinan J."/>
            <person name="Ruiz-Duenas F.J."/>
            <person name="Barrasa J.M."/>
            <person name="Sanchez-Garcia M."/>
            <person name="Camarero S."/>
            <person name="Miyauchi S."/>
            <person name="Serrano A."/>
            <person name="Linde D."/>
            <person name="Babiker R."/>
            <person name="Drula E."/>
            <person name="Ayuso-Fernandez I."/>
            <person name="Pacheco R."/>
            <person name="Padilla G."/>
            <person name="Ferreira P."/>
            <person name="Barriuso J."/>
            <person name="Kellner H."/>
            <person name="Castanera R."/>
            <person name="Alfaro M."/>
            <person name="Ramirez L."/>
            <person name="Pisabarro A.G."/>
            <person name="Kuo A."/>
            <person name="Tritt A."/>
            <person name="Lipzen A."/>
            <person name="He G."/>
            <person name="Yan M."/>
            <person name="Ng V."/>
            <person name="Cullen D."/>
            <person name="Martin F."/>
            <person name="Rosso M.-N."/>
            <person name="Henrissat B."/>
            <person name="Hibbett D."/>
            <person name="Martinez A.T."/>
            <person name="Grigoriev I.V."/>
        </authorList>
    </citation>
    <scope>NUCLEOTIDE SEQUENCE</scope>
    <source>
        <strain evidence="2">AH 40177</strain>
    </source>
</reference>
<feature type="domain" description="F-box" evidence="1">
    <location>
        <begin position="82"/>
        <end position="134"/>
    </location>
</feature>
<comment type="caution">
    <text evidence="2">The sequence shown here is derived from an EMBL/GenBank/DDBJ whole genome shotgun (WGS) entry which is preliminary data.</text>
</comment>
<dbReference type="Pfam" id="PF12937">
    <property type="entry name" value="F-box-like"/>
    <property type="match status" value="1"/>
</dbReference>
<sequence length="152" mass="17499">MSYGNHQRSFEPCIEIDNVSLKENLRTWYPATIEELSEVMRMLKMALEDIVGCDAEMSRLSSRREELIRCTEKLSSLLSPIRRVPDEILCQIFLHCCAENDLRYRKPGEALALSSVCTRFRELVISYPALWSDLKISFPSDDIGYDLNMGIS</sequence>
<protein>
    <recommendedName>
        <fullName evidence="1">F-box domain-containing protein</fullName>
    </recommendedName>
</protein>
<accession>A0A9P5U9R4</accession>
<dbReference type="InterPro" id="IPR036047">
    <property type="entry name" value="F-box-like_dom_sf"/>
</dbReference>
<dbReference type="SUPFAM" id="SSF81383">
    <property type="entry name" value="F-box domain"/>
    <property type="match status" value="1"/>
</dbReference>
<dbReference type="Proteomes" id="UP000772434">
    <property type="component" value="Unassembled WGS sequence"/>
</dbReference>
<evidence type="ECO:0000313" key="3">
    <source>
        <dbReference type="Proteomes" id="UP000772434"/>
    </source>
</evidence>
<evidence type="ECO:0000313" key="2">
    <source>
        <dbReference type="EMBL" id="KAF9071267.1"/>
    </source>
</evidence>